<sequence>MKMQKWDADMIIRSVHCAREGEMGYKRAAKYDGIRKGTLESTWKIRIGLQKSLSETHYPSCRNTVIVRPADTLLLPKFLSNMNLSRSVNVNVLTSSPCKISLAESFGRNKDAINR</sequence>
<name>A0ABQ9H6Y5_9NEOP</name>
<proteinExistence type="predicted"/>
<comment type="caution">
    <text evidence="1">The sequence shown here is derived from an EMBL/GenBank/DDBJ whole genome shotgun (WGS) entry which is preliminary data.</text>
</comment>
<keyword evidence="2" id="KW-1185">Reference proteome</keyword>
<accession>A0ABQ9H6Y5</accession>
<gene>
    <name evidence="1" type="ORF">PR048_020656</name>
</gene>
<organism evidence="1 2">
    <name type="scientific">Dryococelus australis</name>
    <dbReference type="NCBI Taxonomy" id="614101"/>
    <lineage>
        <taxon>Eukaryota</taxon>
        <taxon>Metazoa</taxon>
        <taxon>Ecdysozoa</taxon>
        <taxon>Arthropoda</taxon>
        <taxon>Hexapoda</taxon>
        <taxon>Insecta</taxon>
        <taxon>Pterygota</taxon>
        <taxon>Neoptera</taxon>
        <taxon>Polyneoptera</taxon>
        <taxon>Phasmatodea</taxon>
        <taxon>Verophasmatodea</taxon>
        <taxon>Anareolatae</taxon>
        <taxon>Phasmatidae</taxon>
        <taxon>Eurycanthinae</taxon>
        <taxon>Dryococelus</taxon>
    </lineage>
</organism>
<evidence type="ECO:0000313" key="1">
    <source>
        <dbReference type="EMBL" id="KAJ8880034.1"/>
    </source>
</evidence>
<dbReference type="Proteomes" id="UP001159363">
    <property type="component" value="Chromosome 6"/>
</dbReference>
<dbReference type="EMBL" id="JARBHB010000007">
    <property type="protein sequence ID" value="KAJ8880034.1"/>
    <property type="molecule type" value="Genomic_DNA"/>
</dbReference>
<protein>
    <submittedName>
        <fullName evidence="1">Uncharacterized protein</fullName>
    </submittedName>
</protein>
<evidence type="ECO:0000313" key="2">
    <source>
        <dbReference type="Proteomes" id="UP001159363"/>
    </source>
</evidence>
<reference evidence="1 2" key="1">
    <citation type="submission" date="2023-02" db="EMBL/GenBank/DDBJ databases">
        <title>LHISI_Scaffold_Assembly.</title>
        <authorList>
            <person name="Stuart O.P."/>
            <person name="Cleave R."/>
            <person name="Magrath M.J.L."/>
            <person name="Mikheyev A.S."/>
        </authorList>
    </citation>
    <scope>NUCLEOTIDE SEQUENCE [LARGE SCALE GENOMIC DNA]</scope>
    <source>
        <strain evidence="1">Daus_M_001</strain>
        <tissue evidence="1">Leg muscle</tissue>
    </source>
</reference>